<gene>
    <name evidence="2" type="ORF">MFFC18_35760</name>
</gene>
<reference evidence="2 3" key="1">
    <citation type="submission" date="2019-08" db="EMBL/GenBank/DDBJ databases">
        <title>Deep-cultivation of Planctomycetes and their phenomic and genomic characterization uncovers novel biology.</title>
        <authorList>
            <person name="Wiegand S."/>
            <person name="Jogler M."/>
            <person name="Boedeker C."/>
            <person name="Pinto D."/>
            <person name="Vollmers J."/>
            <person name="Rivas-Marin E."/>
            <person name="Kohn T."/>
            <person name="Peeters S.H."/>
            <person name="Heuer A."/>
            <person name="Rast P."/>
            <person name="Oberbeckmann S."/>
            <person name="Bunk B."/>
            <person name="Jeske O."/>
            <person name="Meyerdierks A."/>
            <person name="Storesund J.E."/>
            <person name="Kallscheuer N."/>
            <person name="Luecker S."/>
            <person name="Lage O.M."/>
            <person name="Pohl T."/>
            <person name="Merkel B.J."/>
            <person name="Hornburger P."/>
            <person name="Mueller R.-W."/>
            <person name="Bruemmer F."/>
            <person name="Labrenz M."/>
            <person name="Spormann A.M."/>
            <person name="Op den Camp H."/>
            <person name="Overmann J."/>
            <person name="Amann R."/>
            <person name="Jetten M.S.M."/>
            <person name="Mascher T."/>
            <person name="Medema M.H."/>
            <person name="Devos D.P."/>
            <person name="Kaster A.-K."/>
            <person name="Ovreas L."/>
            <person name="Rohde M."/>
            <person name="Galperin M.Y."/>
            <person name="Jogler C."/>
        </authorList>
    </citation>
    <scope>NUCLEOTIDE SEQUENCE [LARGE SCALE GENOMIC DNA]</scope>
    <source>
        <strain evidence="2 3">FC18</strain>
    </source>
</reference>
<sequence>MPIYEYQCRKCESEFEFLIEGDAKASCPKCESSKVERQLSIIAAPKAGSGSQTCGPPVPGGGCALPQCGSGGGG</sequence>
<dbReference type="NCBIfam" id="TIGR02605">
    <property type="entry name" value="CxxC_CxxC_SSSS"/>
    <property type="match status" value="1"/>
</dbReference>
<feature type="domain" description="Putative regulatory protein FmdB zinc ribbon" evidence="1">
    <location>
        <begin position="1"/>
        <end position="40"/>
    </location>
</feature>
<dbReference type="Pfam" id="PF09723">
    <property type="entry name" value="Zn_ribbon_8"/>
    <property type="match status" value="1"/>
</dbReference>
<dbReference type="Proteomes" id="UP000322214">
    <property type="component" value="Chromosome"/>
</dbReference>
<dbReference type="KEGG" id="mff:MFFC18_35760"/>
<evidence type="ECO:0000313" key="2">
    <source>
        <dbReference type="EMBL" id="QEG23675.1"/>
    </source>
</evidence>
<dbReference type="AlphaFoldDB" id="A0A5B9PEP5"/>
<evidence type="ECO:0000313" key="3">
    <source>
        <dbReference type="Proteomes" id="UP000322214"/>
    </source>
</evidence>
<protein>
    <submittedName>
        <fullName evidence="2">Zinc ribbon domain protein</fullName>
    </submittedName>
</protein>
<dbReference type="RefSeq" id="WP_075086211.1">
    <property type="nucleotide sequence ID" value="NZ_CP042912.1"/>
</dbReference>
<dbReference type="EMBL" id="CP042912">
    <property type="protein sequence ID" value="QEG23675.1"/>
    <property type="molecule type" value="Genomic_DNA"/>
</dbReference>
<dbReference type="OrthoDB" id="9813321at2"/>
<dbReference type="SMART" id="SM00834">
    <property type="entry name" value="CxxC_CXXC_SSSS"/>
    <property type="match status" value="1"/>
</dbReference>
<organism evidence="2 3">
    <name type="scientific">Mariniblastus fucicola</name>
    <dbReference type="NCBI Taxonomy" id="980251"/>
    <lineage>
        <taxon>Bacteria</taxon>
        <taxon>Pseudomonadati</taxon>
        <taxon>Planctomycetota</taxon>
        <taxon>Planctomycetia</taxon>
        <taxon>Pirellulales</taxon>
        <taxon>Pirellulaceae</taxon>
        <taxon>Mariniblastus</taxon>
    </lineage>
</organism>
<keyword evidence="3" id="KW-1185">Reference proteome</keyword>
<dbReference type="InterPro" id="IPR013429">
    <property type="entry name" value="Regulatory_FmdB_Zinc_ribbon"/>
</dbReference>
<accession>A0A5B9PEP5</accession>
<proteinExistence type="predicted"/>
<dbReference type="Gene3D" id="2.20.28.30">
    <property type="entry name" value="RNA polymerase ii, chain L"/>
    <property type="match status" value="1"/>
</dbReference>
<dbReference type="STRING" id="980251.GCA_001642875_04376"/>
<evidence type="ECO:0000259" key="1">
    <source>
        <dbReference type="SMART" id="SM00834"/>
    </source>
</evidence>
<name>A0A5B9PEP5_9BACT</name>